<reference evidence="2 3" key="3">
    <citation type="journal article" date="2014" name="J. Ind. Microbiol. Biotechnol.">
        <title>Genome mining of the Streptomyces avermitilis genome and development of genome-minimized hosts for heterologous expression of biosynthetic gene clusters.</title>
        <authorList>
            <person name="Ikeda H."/>
            <person name="Shin-ya K."/>
            <person name="Omura S."/>
        </authorList>
    </citation>
    <scope>NUCLEOTIDE SEQUENCE [LARGE SCALE GENOMIC DNA]</scope>
    <source>
        <strain evidence="3">ATCC 31267 / DSM 46492 / JCM 5070 / NBRC 14893 / NCIMB 12804 / NRRL 8165 / MA-4680</strain>
    </source>
</reference>
<dbReference type="Proteomes" id="UP000000428">
    <property type="component" value="Chromosome"/>
</dbReference>
<name>Q82R94_STRAW</name>
<keyword evidence="1" id="KW-0472">Membrane</keyword>
<keyword evidence="1" id="KW-1133">Transmembrane helix</keyword>
<keyword evidence="3" id="KW-1185">Reference proteome</keyword>
<dbReference type="HOGENOM" id="CLU_1947554_0_0_11"/>
<reference evidence="2 3" key="2">
    <citation type="journal article" date="2003" name="Nat. Biotechnol.">
        <title>Complete genome sequence and comparative analysis of the industrial microorganism Streptomyces avermitilis.</title>
        <authorList>
            <person name="Ikeda H."/>
            <person name="Ishikawa J."/>
            <person name="Hanamoto A."/>
            <person name="Shinose M."/>
            <person name="Kikuchi H."/>
            <person name="Shiba T."/>
            <person name="Sakaki Y."/>
            <person name="Hattori M."/>
            <person name="Omura S."/>
        </authorList>
    </citation>
    <scope>NUCLEOTIDE SEQUENCE [LARGE SCALE GENOMIC DNA]</scope>
    <source>
        <strain evidence="3">ATCC 31267 / DSM 46492 / JCM 5070 / NBRC 14893 / NCIMB 12804 / NRRL 8165 / MA-4680</strain>
    </source>
</reference>
<proteinExistence type="predicted"/>
<dbReference type="AlphaFoldDB" id="Q82R94"/>
<evidence type="ECO:0000313" key="2">
    <source>
        <dbReference type="EMBL" id="BAC67958.1"/>
    </source>
</evidence>
<gene>
    <name evidence="2" type="ORF">SAVERM_249</name>
</gene>
<feature type="transmembrane region" description="Helical" evidence="1">
    <location>
        <begin position="29"/>
        <end position="50"/>
    </location>
</feature>
<protein>
    <submittedName>
        <fullName evidence="2">Secreted protein</fullName>
    </submittedName>
</protein>
<accession>Q82R94</accession>
<evidence type="ECO:0000313" key="3">
    <source>
        <dbReference type="Proteomes" id="UP000000428"/>
    </source>
</evidence>
<dbReference type="KEGG" id="sma:SAVERM_249"/>
<sequence length="129" mass="12839">MPGPKVTAAVGAVLSAATAVVTNLVTTRWSPALIAAAVVLVIAGAAAAAASAAHGRSDSPPTARLTARRRGHLDRIRVAHGADAAVRIEATGSAAEVSNLEVNIDNAEAIAKATGRGTISNSSIVQRNS</sequence>
<reference evidence="2 3" key="1">
    <citation type="journal article" date="2001" name="Proc. Natl. Acad. Sci. U.S.A.">
        <title>Genome sequence of an industrial microorganism Streptomyces avermitilis: deducing the ability of producing secondary metabolites.</title>
        <authorList>
            <person name="Omura S."/>
            <person name="Ikeda H."/>
            <person name="Ishikawa J."/>
            <person name="Hanamoto A."/>
            <person name="Takahashi C."/>
            <person name="Shinose M."/>
            <person name="Takahashi Y."/>
            <person name="Horikawa H."/>
            <person name="Nakazawa H."/>
            <person name="Osonoe T."/>
            <person name="Kikuchi H."/>
            <person name="Shiba T."/>
            <person name="Sakaki Y."/>
            <person name="Hattori M."/>
        </authorList>
    </citation>
    <scope>NUCLEOTIDE SEQUENCE [LARGE SCALE GENOMIC DNA]</scope>
    <source>
        <strain evidence="3">ATCC 31267 / DSM 46492 / JCM 5070 / NBRC 14893 / NCIMB 12804 / NRRL 8165 / MA-4680</strain>
    </source>
</reference>
<dbReference type="EMBL" id="BA000030">
    <property type="protein sequence ID" value="BAC67958.1"/>
    <property type="molecule type" value="Genomic_DNA"/>
</dbReference>
<organism evidence="2 3">
    <name type="scientific">Streptomyces avermitilis (strain ATCC 31267 / DSM 46492 / JCM 5070 / NBRC 14893 / NCIMB 12804 / NRRL 8165 / MA-4680)</name>
    <dbReference type="NCBI Taxonomy" id="227882"/>
    <lineage>
        <taxon>Bacteria</taxon>
        <taxon>Bacillati</taxon>
        <taxon>Actinomycetota</taxon>
        <taxon>Actinomycetes</taxon>
        <taxon>Kitasatosporales</taxon>
        <taxon>Streptomycetaceae</taxon>
        <taxon>Streptomyces</taxon>
    </lineage>
</organism>
<evidence type="ECO:0000256" key="1">
    <source>
        <dbReference type="SAM" id="Phobius"/>
    </source>
</evidence>
<keyword evidence="1" id="KW-0812">Transmembrane</keyword>